<proteinExistence type="predicted"/>
<feature type="transmembrane region" description="Helical" evidence="1">
    <location>
        <begin position="6"/>
        <end position="27"/>
    </location>
</feature>
<dbReference type="InterPro" id="IPR012902">
    <property type="entry name" value="N_methyl_site"/>
</dbReference>
<dbReference type="PROSITE" id="PS00409">
    <property type="entry name" value="PROKAR_NTER_METHYL"/>
    <property type="match status" value="1"/>
</dbReference>
<keyword evidence="1" id="KW-1133">Transmembrane helix</keyword>
<dbReference type="Pfam" id="PF07963">
    <property type="entry name" value="N_methyl"/>
    <property type="match status" value="1"/>
</dbReference>
<evidence type="ECO:0000313" key="2">
    <source>
        <dbReference type="EMBL" id="ACM21419.1"/>
    </source>
</evidence>
<dbReference type="Proteomes" id="UP000007721">
    <property type="component" value="Chromosome"/>
</dbReference>
<dbReference type="NCBIfam" id="TIGR02532">
    <property type="entry name" value="IV_pilin_GFxxxE"/>
    <property type="match status" value="1"/>
</dbReference>
<dbReference type="RefSeq" id="WP_012648147.1">
    <property type="nucleotide sequence ID" value="NC_011979.1"/>
</dbReference>
<protein>
    <submittedName>
        <fullName evidence="2">Type IV pilus minor pilin FimU</fullName>
    </submittedName>
</protein>
<reference evidence="2 3" key="1">
    <citation type="submission" date="2009-01" db="EMBL/GenBank/DDBJ databases">
        <title>Complete sequence of Geobacter sp. FRC-32.</title>
        <authorList>
            <consortium name="US DOE Joint Genome Institute"/>
            <person name="Lucas S."/>
            <person name="Copeland A."/>
            <person name="Lapidus A."/>
            <person name="Glavina del Rio T."/>
            <person name="Dalin E."/>
            <person name="Tice H."/>
            <person name="Bruce D."/>
            <person name="Goodwin L."/>
            <person name="Pitluck S."/>
            <person name="Saunders E."/>
            <person name="Brettin T."/>
            <person name="Detter J.C."/>
            <person name="Han C."/>
            <person name="Larimer F."/>
            <person name="Land M."/>
            <person name="Hauser L."/>
            <person name="Kyrpides N."/>
            <person name="Ovchinnikova G."/>
            <person name="Kostka J."/>
            <person name="Richardson P."/>
        </authorList>
    </citation>
    <scope>NUCLEOTIDE SEQUENCE [LARGE SCALE GENOMIC DNA]</scope>
    <source>
        <strain evidence="3">DSM 22248 / JCM 15807 / FRC-32</strain>
    </source>
</reference>
<gene>
    <name evidence="2" type="primary">fimU</name>
    <name evidence="2" type="ordered locus">Geob_3076</name>
</gene>
<dbReference type="HOGENOM" id="CLU_135534_0_0_7"/>
<dbReference type="EMBL" id="CP001390">
    <property type="protein sequence ID" value="ACM21419.1"/>
    <property type="molecule type" value="Genomic_DNA"/>
</dbReference>
<keyword evidence="1" id="KW-0472">Membrane</keyword>
<dbReference type="AlphaFoldDB" id="B9M3J8"/>
<sequence>MRSHGFSLIELLIVMAIAGVLLSIATLQFTHYSRKSSIESQVRMLHGDIMTVRSQAMFTRQPRSVIISSSAYSVYSSSNVSVPPLFKKDFKYSMIWNGSSGQLNFDSYGLLSNPGLGGRSICILDGGNPAALDSIVLSAARIQLGKRDEGGACVADDIKTR</sequence>
<organism evidence="2 3">
    <name type="scientific">Geotalea daltonii (strain DSM 22248 / JCM 15807 / FRC-32)</name>
    <name type="common">Geobacter daltonii</name>
    <dbReference type="NCBI Taxonomy" id="316067"/>
    <lineage>
        <taxon>Bacteria</taxon>
        <taxon>Pseudomonadati</taxon>
        <taxon>Thermodesulfobacteriota</taxon>
        <taxon>Desulfuromonadia</taxon>
        <taxon>Geobacterales</taxon>
        <taxon>Geobacteraceae</taxon>
        <taxon>Geotalea</taxon>
    </lineage>
</organism>
<name>B9M3J8_GEODF</name>
<dbReference type="eggNOG" id="COG4970">
    <property type="taxonomic scope" value="Bacteria"/>
</dbReference>
<keyword evidence="1" id="KW-0812">Transmembrane</keyword>
<keyword evidence="3" id="KW-1185">Reference proteome</keyword>
<dbReference type="SUPFAM" id="SSF54523">
    <property type="entry name" value="Pili subunits"/>
    <property type="match status" value="1"/>
</dbReference>
<accession>B9M3J8</accession>
<dbReference type="Gene3D" id="3.30.700.10">
    <property type="entry name" value="Glycoprotein, Type 4 Pilin"/>
    <property type="match status" value="1"/>
</dbReference>
<dbReference type="InterPro" id="IPR045584">
    <property type="entry name" value="Pilin-like"/>
</dbReference>
<dbReference type="STRING" id="316067.Geob_3076"/>
<dbReference type="KEGG" id="geo:Geob_3076"/>
<evidence type="ECO:0000256" key="1">
    <source>
        <dbReference type="SAM" id="Phobius"/>
    </source>
</evidence>
<evidence type="ECO:0000313" key="3">
    <source>
        <dbReference type="Proteomes" id="UP000007721"/>
    </source>
</evidence>